<protein>
    <submittedName>
        <fullName evidence="1">Uncharacterized protein</fullName>
    </submittedName>
</protein>
<sequence>MLRVVRRQPDQKPNQMLFLFRCPCLLVFQKRETRNFFCRHRGNFLRTCPQSFLSKSCLQKARCKCSQNRSVRHNVKFGLFVSSPETQDFAT</sequence>
<reference evidence="1" key="1">
    <citation type="journal article" date="2015" name="Front. Microbiol.">
        <title>Combining genomic sequencing methods to explore viral diversity and reveal potential virus-host interactions.</title>
        <authorList>
            <person name="Chow C.E."/>
            <person name="Winget D.M."/>
            <person name="White R.A.III."/>
            <person name="Hallam S.J."/>
            <person name="Suttle C.A."/>
        </authorList>
    </citation>
    <scope>NUCLEOTIDE SEQUENCE</scope>
    <source>
        <strain evidence="1">Anoxic3_4</strain>
    </source>
</reference>
<reference evidence="1" key="2">
    <citation type="submission" date="2015-03" db="EMBL/GenBank/DDBJ databases">
        <authorList>
            <person name="Chow C.-E.T."/>
            <person name="Winget D.M."/>
            <person name="White R.A.III."/>
            <person name="Hallam S.J."/>
            <person name="Suttle C.A."/>
        </authorList>
    </citation>
    <scope>NUCLEOTIDE SEQUENCE</scope>
    <source>
        <strain evidence="1">Anoxic3_4</strain>
    </source>
</reference>
<dbReference type="EMBL" id="KR029579">
    <property type="protein sequence ID" value="AKH46117.1"/>
    <property type="molecule type" value="Genomic_DNA"/>
</dbReference>
<proteinExistence type="predicted"/>
<organism evidence="1">
    <name type="scientific">uncultured marine virus</name>
    <dbReference type="NCBI Taxonomy" id="186617"/>
    <lineage>
        <taxon>Viruses</taxon>
        <taxon>environmental samples</taxon>
    </lineage>
</organism>
<name>A0A0F7L3Q5_9VIRU</name>
<accession>A0A0F7L3Q5</accession>
<evidence type="ECO:0000313" key="1">
    <source>
        <dbReference type="EMBL" id="AKH46117.1"/>
    </source>
</evidence>